<dbReference type="SUPFAM" id="SSF56112">
    <property type="entry name" value="Protein kinase-like (PK-like)"/>
    <property type="match status" value="1"/>
</dbReference>
<feature type="binding site" evidence="6">
    <location>
        <position position="507"/>
    </location>
    <ligand>
        <name>ATP</name>
        <dbReference type="ChEBI" id="CHEBI:30616"/>
    </ligand>
</feature>
<keyword evidence="1" id="KW-0723">Serine/threonine-protein kinase</keyword>
<sequence length="830" mass="91504">MLEHKENVTPPTDDGSSSSSSSGGSGDRGRGLASMSFELHHQRIVRFGENENDIFMLRPDDTARTMLVHKLKQDPTSPDRWLDLLKYPSSYEAKLFSKVRLFRRATTFIPKDKCRHMPSYVEIWVLFAKIKENEKEARDTFKYMKSERIGENEPMFYQHYATFEYQNGNHLEAEEILSMGVRNGIYSTRDKDHMYQQLTQGKDIVTPSTLSSTQRLLQTPCDQKTSSSTFNRSFSTPVADALKAAASAITTPSSISSASALTGFSTARKHPRAGDSSILTTPSMASRASAKAQTTTRKAPTASRFFNLGGPPLRVIASTTASDDSKAGLSSTDEDDDDMGMNESPPHTTNQLSPIREATLEGRPSLSTLMTTPAPSTTKAAASSSSKPTPDLSYIKNWAPRPLGATSAGRAPSFDHHHELYRSPKRQQLAPSGPSSPVSMSSVSSTSSPRSSAANGVDGVPRDPFASLTSKVVVNGRTYIKLEQIGSGGSSKVYRMLGPDLKIYALKKIKLKRLDPKSIEQYTNEIELLQRLQGNPFIIRLISAEQDLQQRIINVLMEHGEIDLGERLREMKDGLDENFLRVIWTQMLQAVHAIHRERIIHGDLKPANFLFVNGTLKLIDFGIAKAISNDTTNIERDSQVGTVNFMSPEAIQGNAGRNPDGKMKVGRASDIWSLGCILYQVVYGKPPFADVHSIIEKFRCIIDPSYPIPFPSLKNKDLEDVIRQCLQRDHRARPTIDGPGGLLTHPFLRNSTGSAGLSITSANAESALNQMADLLRAQGVANSKISTFLSIGREAVGSSTTESKESSGAFIYRPKGKVYKYDTEERRTEI</sequence>
<dbReference type="GO" id="GO:0000776">
    <property type="term" value="C:kinetochore"/>
    <property type="evidence" value="ECO:0007669"/>
    <property type="project" value="TreeGrafter"/>
</dbReference>
<dbReference type="InterPro" id="IPR000719">
    <property type="entry name" value="Prot_kinase_dom"/>
</dbReference>
<keyword evidence="4" id="KW-0418">Kinase</keyword>
<evidence type="ECO:0000256" key="4">
    <source>
        <dbReference type="ARBA" id="ARBA00022777"/>
    </source>
</evidence>
<dbReference type="PROSITE" id="PS00108">
    <property type="entry name" value="PROTEIN_KINASE_ST"/>
    <property type="match status" value="1"/>
</dbReference>
<dbReference type="GO" id="GO:0004674">
    <property type="term" value="F:protein serine/threonine kinase activity"/>
    <property type="evidence" value="ECO:0007669"/>
    <property type="project" value="UniProtKB-KW"/>
</dbReference>
<keyword evidence="5 6" id="KW-0067">ATP-binding</keyword>
<feature type="compositionally biased region" description="Low complexity" evidence="7">
    <location>
        <begin position="13"/>
        <end position="22"/>
    </location>
</feature>
<feature type="compositionally biased region" description="Polar residues" evidence="7">
    <location>
        <begin position="277"/>
        <end position="298"/>
    </location>
</feature>
<feature type="domain" description="Protein kinase" evidence="8">
    <location>
        <begin position="479"/>
        <end position="748"/>
    </location>
</feature>
<evidence type="ECO:0000256" key="2">
    <source>
        <dbReference type="ARBA" id="ARBA00022679"/>
    </source>
</evidence>
<dbReference type="GO" id="GO:0007094">
    <property type="term" value="P:mitotic spindle assembly checkpoint signaling"/>
    <property type="evidence" value="ECO:0007669"/>
    <property type="project" value="TreeGrafter"/>
</dbReference>
<dbReference type="Gene3D" id="1.25.40.430">
    <property type="match status" value="1"/>
</dbReference>
<evidence type="ECO:0000256" key="3">
    <source>
        <dbReference type="ARBA" id="ARBA00022741"/>
    </source>
</evidence>
<dbReference type="PROSITE" id="PS00107">
    <property type="entry name" value="PROTEIN_KINASE_ATP"/>
    <property type="match status" value="1"/>
</dbReference>
<dbReference type="PANTHER" id="PTHR22974:SF21">
    <property type="entry name" value="DUAL SPECIFICITY PROTEIN KINASE TTK"/>
    <property type="match status" value="1"/>
</dbReference>
<dbReference type="GO" id="GO:0004712">
    <property type="term" value="F:protein serine/threonine/tyrosine kinase activity"/>
    <property type="evidence" value="ECO:0007669"/>
    <property type="project" value="TreeGrafter"/>
</dbReference>
<dbReference type="Pfam" id="PF08311">
    <property type="entry name" value="Mad3_BUB1_I"/>
    <property type="match status" value="1"/>
</dbReference>
<evidence type="ECO:0000256" key="5">
    <source>
        <dbReference type="ARBA" id="ARBA00022840"/>
    </source>
</evidence>
<dbReference type="GO" id="GO:0033316">
    <property type="term" value="P:meiotic spindle assembly checkpoint signaling"/>
    <property type="evidence" value="ECO:0007669"/>
    <property type="project" value="TreeGrafter"/>
</dbReference>
<dbReference type="Proteomes" id="UP000794436">
    <property type="component" value="Unassembled WGS sequence"/>
</dbReference>
<evidence type="ECO:0000256" key="7">
    <source>
        <dbReference type="SAM" id="MobiDB-lite"/>
    </source>
</evidence>
<dbReference type="Gene3D" id="1.10.510.10">
    <property type="entry name" value="Transferase(Phosphotransferase) domain 1"/>
    <property type="match status" value="1"/>
</dbReference>
<dbReference type="CDD" id="cd14131">
    <property type="entry name" value="PKc_Mps1"/>
    <property type="match status" value="1"/>
</dbReference>
<dbReference type="EMBL" id="SPLM01000109">
    <property type="protein sequence ID" value="TMW59583.1"/>
    <property type="molecule type" value="Genomic_DNA"/>
</dbReference>
<feature type="compositionally biased region" description="Low complexity" evidence="7">
    <location>
        <begin position="371"/>
        <end position="390"/>
    </location>
</feature>
<organism evidence="9 10">
    <name type="scientific">Pythium oligandrum</name>
    <name type="common">Mycoparasitic fungus</name>
    <dbReference type="NCBI Taxonomy" id="41045"/>
    <lineage>
        <taxon>Eukaryota</taxon>
        <taxon>Sar</taxon>
        <taxon>Stramenopiles</taxon>
        <taxon>Oomycota</taxon>
        <taxon>Peronosporomycetes</taxon>
        <taxon>Pythiales</taxon>
        <taxon>Pythiaceae</taxon>
        <taxon>Pythium</taxon>
    </lineage>
</organism>
<dbReference type="SMART" id="SM00220">
    <property type="entry name" value="S_TKc"/>
    <property type="match status" value="1"/>
</dbReference>
<evidence type="ECO:0000313" key="10">
    <source>
        <dbReference type="Proteomes" id="UP000794436"/>
    </source>
</evidence>
<keyword evidence="3 6" id="KW-0547">Nucleotide-binding</keyword>
<proteinExistence type="predicted"/>
<accession>A0A8K1CAU5</accession>
<dbReference type="InterPro" id="IPR013212">
    <property type="entry name" value="Mad3/Bub1_I"/>
</dbReference>
<reference evidence="9" key="1">
    <citation type="submission" date="2019-03" db="EMBL/GenBank/DDBJ databases">
        <title>Long read genome sequence of the mycoparasitic Pythium oligandrum ATCC 38472 isolated from sugarbeet rhizosphere.</title>
        <authorList>
            <person name="Gaulin E."/>
        </authorList>
    </citation>
    <scope>NUCLEOTIDE SEQUENCE</scope>
    <source>
        <strain evidence="9">ATCC 38472_TT</strain>
    </source>
</reference>
<dbReference type="Pfam" id="PF00069">
    <property type="entry name" value="Pkinase"/>
    <property type="match status" value="1"/>
</dbReference>
<feature type="region of interest" description="Disordered" evidence="7">
    <location>
        <begin position="425"/>
        <end position="461"/>
    </location>
</feature>
<dbReference type="PANTHER" id="PTHR22974">
    <property type="entry name" value="MIXED LINEAGE PROTEIN KINASE"/>
    <property type="match status" value="1"/>
</dbReference>
<protein>
    <recommendedName>
        <fullName evidence="8">Protein kinase domain-containing protein</fullName>
    </recommendedName>
</protein>
<dbReference type="InterPro" id="IPR017441">
    <property type="entry name" value="Protein_kinase_ATP_BS"/>
</dbReference>
<dbReference type="FunFam" id="1.10.510.10:FF:000224">
    <property type="entry name" value="serine/threonine-protein kinase mph1 isoform X1"/>
    <property type="match status" value="1"/>
</dbReference>
<feature type="region of interest" description="Disordered" evidence="7">
    <location>
        <begin position="1"/>
        <end position="32"/>
    </location>
</feature>
<feature type="region of interest" description="Disordered" evidence="7">
    <location>
        <begin position="266"/>
        <end position="397"/>
    </location>
</feature>
<feature type="compositionally biased region" description="Low complexity" evidence="7">
    <location>
        <begin position="431"/>
        <end position="452"/>
    </location>
</feature>
<dbReference type="GO" id="GO:0098813">
    <property type="term" value="P:nuclear chromosome segregation"/>
    <property type="evidence" value="ECO:0007669"/>
    <property type="project" value="UniProtKB-ARBA"/>
</dbReference>
<dbReference type="InterPro" id="IPR011009">
    <property type="entry name" value="Kinase-like_dom_sf"/>
</dbReference>
<dbReference type="SMART" id="SM00777">
    <property type="entry name" value="Mad3_BUB1_I"/>
    <property type="match status" value="1"/>
</dbReference>
<evidence type="ECO:0000256" key="6">
    <source>
        <dbReference type="PROSITE-ProRule" id="PRU10141"/>
    </source>
</evidence>
<gene>
    <name evidence="9" type="ORF">Poli38472_004652</name>
</gene>
<dbReference type="AlphaFoldDB" id="A0A8K1CAU5"/>
<dbReference type="FunFam" id="3.30.200.20:FF:000131">
    <property type="entry name" value="Dual specificity protein kinase TTK"/>
    <property type="match status" value="1"/>
</dbReference>
<dbReference type="InterPro" id="IPR027084">
    <property type="entry name" value="Mps1_cat"/>
</dbReference>
<dbReference type="GO" id="GO:0005634">
    <property type="term" value="C:nucleus"/>
    <property type="evidence" value="ECO:0007669"/>
    <property type="project" value="TreeGrafter"/>
</dbReference>
<dbReference type="PROSITE" id="PS50011">
    <property type="entry name" value="PROTEIN_KINASE_DOM"/>
    <property type="match status" value="1"/>
</dbReference>
<evidence type="ECO:0000313" key="9">
    <source>
        <dbReference type="EMBL" id="TMW59583.1"/>
    </source>
</evidence>
<dbReference type="OrthoDB" id="20524at2759"/>
<name>A0A8K1CAU5_PYTOL</name>
<dbReference type="InterPro" id="IPR011990">
    <property type="entry name" value="TPR-like_helical_dom_sf"/>
</dbReference>
<evidence type="ECO:0000259" key="8">
    <source>
        <dbReference type="PROSITE" id="PS50011"/>
    </source>
</evidence>
<comment type="caution">
    <text evidence="9">The sequence shown here is derived from an EMBL/GenBank/DDBJ whole genome shotgun (WGS) entry which is preliminary data.</text>
</comment>
<dbReference type="InterPro" id="IPR008271">
    <property type="entry name" value="Ser/Thr_kinase_AS"/>
</dbReference>
<keyword evidence="10" id="KW-1185">Reference proteome</keyword>
<dbReference type="Gene3D" id="3.30.200.20">
    <property type="entry name" value="Phosphorylase Kinase, domain 1"/>
    <property type="match status" value="1"/>
</dbReference>
<dbReference type="GO" id="GO:0034501">
    <property type="term" value="P:protein localization to kinetochore"/>
    <property type="evidence" value="ECO:0007669"/>
    <property type="project" value="TreeGrafter"/>
</dbReference>
<dbReference type="SUPFAM" id="SSF48452">
    <property type="entry name" value="TPR-like"/>
    <property type="match status" value="1"/>
</dbReference>
<evidence type="ECO:0000256" key="1">
    <source>
        <dbReference type="ARBA" id="ARBA00022527"/>
    </source>
</evidence>
<keyword evidence="2" id="KW-0808">Transferase</keyword>
<dbReference type="GO" id="GO:0005524">
    <property type="term" value="F:ATP binding"/>
    <property type="evidence" value="ECO:0007669"/>
    <property type="project" value="UniProtKB-UniRule"/>
</dbReference>